<evidence type="ECO:0000256" key="1">
    <source>
        <dbReference type="ARBA" id="ARBA00004141"/>
    </source>
</evidence>
<dbReference type="PROSITE" id="PS50259">
    <property type="entry name" value="G_PROTEIN_RECEP_F3_4"/>
    <property type="match status" value="1"/>
</dbReference>
<feature type="transmembrane region" description="Helical" evidence="5">
    <location>
        <begin position="121"/>
        <end position="141"/>
    </location>
</feature>
<reference evidence="7 8" key="2">
    <citation type="submission" date="2016-08" db="EMBL/GenBank/DDBJ databases">
        <title>Pervasive Adenine N6-methylation of Active Genes in Fungi.</title>
        <authorList>
            <consortium name="DOE Joint Genome Institute"/>
            <person name="Mondo S.J."/>
            <person name="Dannebaum R.O."/>
            <person name="Kuo R.C."/>
            <person name="Labutti K."/>
            <person name="Haridas S."/>
            <person name="Kuo A."/>
            <person name="Salamov A."/>
            <person name="Ahrendt S.R."/>
            <person name="Lipzen A."/>
            <person name="Sullivan W."/>
            <person name="Andreopoulos W.B."/>
            <person name="Clum A."/>
            <person name="Lindquist E."/>
            <person name="Daum C."/>
            <person name="Ramamoorthy G.K."/>
            <person name="Gryganskyi A."/>
            <person name="Culley D."/>
            <person name="Magnuson J.K."/>
            <person name="James T.Y."/>
            <person name="O'Malley M.A."/>
            <person name="Stajich J.E."/>
            <person name="Spatafora J.W."/>
            <person name="Visel A."/>
            <person name="Grigoriev I.V."/>
        </authorList>
    </citation>
    <scope>NUCLEOTIDE SEQUENCE [LARGE SCALE GENOMIC DNA]</scope>
    <source>
        <strain evidence="8">finn</strain>
    </source>
</reference>
<evidence type="ECO:0000256" key="3">
    <source>
        <dbReference type="ARBA" id="ARBA00022989"/>
    </source>
</evidence>
<dbReference type="Proteomes" id="UP000193719">
    <property type="component" value="Unassembled WGS sequence"/>
</dbReference>
<evidence type="ECO:0000313" key="8">
    <source>
        <dbReference type="Proteomes" id="UP000193719"/>
    </source>
</evidence>
<comment type="caution">
    <text evidence="7">The sequence shown here is derived from an EMBL/GenBank/DDBJ whole genome shotgun (WGS) entry which is preliminary data.</text>
</comment>
<reference evidence="7 8" key="1">
    <citation type="submission" date="2016-08" db="EMBL/GenBank/DDBJ databases">
        <title>Genomes of anaerobic fungi encode conserved fungal cellulosomes for biomass hydrolysis.</title>
        <authorList>
            <consortium name="DOE Joint Genome Institute"/>
            <person name="Haitjema C.H."/>
            <person name="Gilmore S.P."/>
            <person name="Henske J.K."/>
            <person name="Solomon K.V."/>
            <person name="De Groot R."/>
            <person name="Kuo A."/>
            <person name="Mondo S.J."/>
            <person name="Salamov A.A."/>
            <person name="Labutti K."/>
            <person name="Zhao Z."/>
            <person name="Chiniquy J."/>
            <person name="Barry K."/>
            <person name="Brewer H.M."/>
            <person name="Purvine S.O."/>
            <person name="Wright A.T."/>
            <person name="Boxma B."/>
            <person name="Van Alen T."/>
            <person name="Hackstein J.H."/>
            <person name="Baker S.E."/>
            <person name="Grigoriev I.V."/>
            <person name="O'Malley M.A."/>
        </authorList>
    </citation>
    <scope>NUCLEOTIDE SEQUENCE [LARGE SCALE GENOMIC DNA]</scope>
    <source>
        <strain evidence="8">finn</strain>
    </source>
</reference>
<evidence type="ECO:0000256" key="2">
    <source>
        <dbReference type="ARBA" id="ARBA00022692"/>
    </source>
</evidence>
<protein>
    <recommendedName>
        <fullName evidence="6">G-protein coupled receptors family 3 profile domain-containing protein</fullName>
    </recommendedName>
</protein>
<feature type="transmembrane region" description="Helical" evidence="5">
    <location>
        <begin position="95"/>
        <end position="115"/>
    </location>
</feature>
<sequence>MLKLYKNNKRIAIYFFTYMTQLILMVLWTFSQDGVIKKTMYLDNYGSYDYNSCSTGNKYILSVIYGFDYILLIISIINAYRGRNLPDDFNYSKKIFMTSLVSFFMLLCCHLSIILEVEKTVPHFANLLLINVIILGVNITFI</sequence>
<keyword evidence="8" id="KW-1185">Reference proteome</keyword>
<comment type="subcellular location">
    <subcellularLocation>
        <location evidence="1">Membrane</location>
        <topology evidence="1">Multi-pass membrane protein</topology>
    </subcellularLocation>
</comment>
<organism evidence="7 8">
    <name type="scientific">Piromyces finnis</name>
    <dbReference type="NCBI Taxonomy" id="1754191"/>
    <lineage>
        <taxon>Eukaryota</taxon>
        <taxon>Fungi</taxon>
        <taxon>Fungi incertae sedis</taxon>
        <taxon>Chytridiomycota</taxon>
        <taxon>Chytridiomycota incertae sedis</taxon>
        <taxon>Neocallimastigomycetes</taxon>
        <taxon>Neocallimastigales</taxon>
        <taxon>Neocallimastigaceae</taxon>
        <taxon>Piromyces</taxon>
    </lineage>
</organism>
<proteinExistence type="predicted"/>
<dbReference type="EMBL" id="MCFH01000076">
    <property type="protein sequence ID" value="ORX41872.1"/>
    <property type="molecule type" value="Genomic_DNA"/>
</dbReference>
<keyword evidence="3 5" id="KW-1133">Transmembrane helix</keyword>
<feature type="domain" description="G-protein coupled receptors family 3 profile" evidence="6">
    <location>
        <begin position="1"/>
        <end position="109"/>
    </location>
</feature>
<name>A0A1Y1UV02_9FUNG</name>
<dbReference type="InterPro" id="IPR017978">
    <property type="entry name" value="GPCR_3_C"/>
</dbReference>
<evidence type="ECO:0000259" key="6">
    <source>
        <dbReference type="PROSITE" id="PS50259"/>
    </source>
</evidence>
<dbReference type="OrthoDB" id="10510237at2759"/>
<dbReference type="Pfam" id="PF00003">
    <property type="entry name" value="7tm_3"/>
    <property type="match status" value="1"/>
</dbReference>
<gene>
    <name evidence="7" type="ORF">BCR36DRAFT_338509</name>
</gene>
<evidence type="ECO:0000313" key="7">
    <source>
        <dbReference type="EMBL" id="ORX41872.1"/>
    </source>
</evidence>
<keyword evidence="4 5" id="KW-0472">Membrane</keyword>
<dbReference type="GO" id="GO:0016020">
    <property type="term" value="C:membrane"/>
    <property type="evidence" value="ECO:0007669"/>
    <property type="project" value="UniProtKB-SubCell"/>
</dbReference>
<feature type="transmembrane region" description="Helical" evidence="5">
    <location>
        <begin position="59"/>
        <end position="80"/>
    </location>
</feature>
<keyword evidence="2 5" id="KW-0812">Transmembrane</keyword>
<dbReference type="GO" id="GO:0004930">
    <property type="term" value="F:G protein-coupled receptor activity"/>
    <property type="evidence" value="ECO:0007669"/>
    <property type="project" value="InterPro"/>
</dbReference>
<feature type="non-terminal residue" evidence="7">
    <location>
        <position position="142"/>
    </location>
</feature>
<accession>A0A1Y1UV02</accession>
<dbReference type="AlphaFoldDB" id="A0A1Y1UV02"/>
<evidence type="ECO:0000256" key="4">
    <source>
        <dbReference type="ARBA" id="ARBA00023136"/>
    </source>
</evidence>
<feature type="transmembrane region" description="Helical" evidence="5">
    <location>
        <begin position="12"/>
        <end position="31"/>
    </location>
</feature>
<evidence type="ECO:0000256" key="5">
    <source>
        <dbReference type="SAM" id="Phobius"/>
    </source>
</evidence>